<dbReference type="Proteomes" id="UP000215914">
    <property type="component" value="Unassembled WGS sequence"/>
</dbReference>
<dbReference type="Gramene" id="mRNA:HanXRQr2_Chr17g0806831">
    <property type="protein sequence ID" value="CDS:HanXRQr2_Chr17g0806831.1"/>
    <property type="gene ID" value="HanXRQr2_Chr17g0806831"/>
</dbReference>
<dbReference type="EMBL" id="MNCJ02000332">
    <property type="protein sequence ID" value="KAF5755794.1"/>
    <property type="molecule type" value="Genomic_DNA"/>
</dbReference>
<reference evidence="1" key="2">
    <citation type="submission" date="2020-06" db="EMBL/GenBank/DDBJ databases">
        <title>Helianthus annuus Genome sequencing and assembly Release 2.</title>
        <authorList>
            <person name="Gouzy J."/>
            <person name="Langlade N."/>
            <person name="Munos S."/>
        </authorList>
    </citation>
    <scope>NUCLEOTIDE SEQUENCE</scope>
    <source>
        <tissue evidence="1">Leaves</tissue>
    </source>
</reference>
<proteinExistence type="predicted"/>
<name>A0A9K3DJL1_HELAN</name>
<sequence length="78" mass="8931">MDYKFRSCVYTQPADFFCENPQKTQVFSAKNATSNVAAGFFDERFRRTMQPAGFFSDLRVFLSGFGEKQQHDSTGLQV</sequence>
<comment type="caution">
    <text evidence="1">The sequence shown here is derived from an EMBL/GenBank/DDBJ whole genome shotgun (WGS) entry which is preliminary data.</text>
</comment>
<reference evidence="1" key="1">
    <citation type="journal article" date="2017" name="Nature">
        <title>The sunflower genome provides insights into oil metabolism, flowering and Asterid evolution.</title>
        <authorList>
            <person name="Badouin H."/>
            <person name="Gouzy J."/>
            <person name="Grassa C.J."/>
            <person name="Murat F."/>
            <person name="Staton S.E."/>
            <person name="Cottret L."/>
            <person name="Lelandais-Briere C."/>
            <person name="Owens G.L."/>
            <person name="Carrere S."/>
            <person name="Mayjonade B."/>
            <person name="Legrand L."/>
            <person name="Gill N."/>
            <person name="Kane N.C."/>
            <person name="Bowers J.E."/>
            <person name="Hubner S."/>
            <person name="Bellec A."/>
            <person name="Berard A."/>
            <person name="Berges H."/>
            <person name="Blanchet N."/>
            <person name="Boniface M.C."/>
            <person name="Brunel D."/>
            <person name="Catrice O."/>
            <person name="Chaidir N."/>
            <person name="Claudel C."/>
            <person name="Donnadieu C."/>
            <person name="Faraut T."/>
            <person name="Fievet G."/>
            <person name="Helmstetter N."/>
            <person name="King M."/>
            <person name="Knapp S.J."/>
            <person name="Lai Z."/>
            <person name="Le Paslier M.C."/>
            <person name="Lippi Y."/>
            <person name="Lorenzon L."/>
            <person name="Mandel J.R."/>
            <person name="Marage G."/>
            <person name="Marchand G."/>
            <person name="Marquand E."/>
            <person name="Bret-Mestries E."/>
            <person name="Morien E."/>
            <person name="Nambeesan S."/>
            <person name="Nguyen T."/>
            <person name="Pegot-Espagnet P."/>
            <person name="Pouilly N."/>
            <person name="Raftis F."/>
            <person name="Sallet E."/>
            <person name="Schiex T."/>
            <person name="Thomas J."/>
            <person name="Vandecasteele C."/>
            <person name="Vares D."/>
            <person name="Vear F."/>
            <person name="Vautrin S."/>
            <person name="Crespi M."/>
            <person name="Mangin B."/>
            <person name="Burke J.M."/>
            <person name="Salse J."/>
            <person name="Munos S."/>
            <person name="Vincourt P."/>
            <person name="Rieseberg L.H."/>
            <person name="Langlade N.B."/>
        </authorList>
    </citation>
    <scope>NUCLEOTIDE SEQUENCE</scope>
    <source>
        <tissue evidence="1">Leaves</tissue>
    </source>
</reference>
<protein>
    <submittedName>
        <fullName evidence="1">Uncharacterized protein</fullName>
    </submittedName>
</protein>
<organism evidence="1 2">
    <name type="scientific">Helianthus annuus</name>
    <name type="common">Common sunflower</name>
    <dbReference type="NCBI Taxonomy" id="4232"/>
    <lineage>
        <taxon>Eukaryota</taxon>
        <taxon>Viridiplantae</taxon>
        <taxon>Streptophyta</taxon>
        <taxon>Embryophyta</taxon>
        <taxon>Tracheophyta</taxon>
        <taxon>Spermatophyta</taxon>
        <taxon>Magnoliopsida</taxon>
        <taxon>eudicotyledons</taxon>
        <taxon>Gunneridae</taxon>
        <taxon>Pentapetalae</taxon>
        <taxon>asterids</taxon>
        <taxon>campanulids</taxon>
        <taxon>Asterales</taxon>
        <taxon>Asteraceae</taxon>
        <taxon>Asteroideae</taxon>
        <taxon>Heliantheae alliance</taxon>
        <taxon>Heliantheae</taxon>
        <taxon>Helianthus</taxon>
    </lineage>
</organism>
<keyword evidence="2" id="KW-1185">Reference proteome</keyword>
<dbReference type="AlphaFoldDB" id="A0A9K3DJL1"/>
<evidence type="ECO:0000313" key="1">
    <source>
        <dbReference type="EMBL" id="KAF5755794.1"/>
    </source>
</evidence>
<evidence type="ECO:0000313" key="2">
    <source>
        <dbReference type="Proteomes" id="UP000215914"/>
    </source>
</evidence>
<gene>
    <name evidence="1" type="ORF">HanXRQr2_Chr17g0806831</name>
</gene>
<accession>A0A9K3DJL1</accession>